<dbReference type="PRINTS" id="PR00081">
    <property type="entry name" value="GDHRDH"/>
</dbReference>
<dbReference type="InterPro" id="IPR036291">
    <property type="entry name" value="NAD(P)-bd_dom_sf"/>
</dbReference>
<proteinExistence type="inferred from homology"/>
<dbReference type="SUPFAM" id="SSF51735">
    <property type="entry name" value="NAD(P)-binding Rossmann-fold domains"/>
    <property type="match status" value="1"/>
</dbReference>
<dbReference type="Proteomes" id="UP000704738">
    <property type="component" value="Unassembled WGS sequence"/>
</dbReference>
<organism evidence="2 3">
    <name type="scientific">Pseudomonas hunanensis</name>
    <dbReference type="NCBI Taxonomy" id="1247546"/>
    <lineage>
        <taxon>Bacteria</taxon>
        <taxon>Pseudomonadati</taxon>
        <taxon>Pseudomonadota</taxon>
        <taxon>Gammaproteobacteria</taxon>
        <taxon>Pseudomonadales</taxon>
        <taxon>Pseudomonadaceae</taxon>
        <taxon>Pseudomonas</taxon>
    </lineage>
</organism>
<dbReference type="Gene3D" id="3.40.50.720">
    <property type="entry name" value="NAD(P)-binding Rossmann-like Domain"/>
    <property type="match status" value="1"/>
</dbReference>
<reference evidence="2 3" key="1">
    <citation type="submission" date="2018-06" db="EMBL/GenBank/DDBJ databases">
        <title>Bacteria isolated from soil of Wuhan.</title>
        <authorList>
            <person name="Xiang W."/>
            <person name="Huang C."/>
        </authorList>
    </citation>
    <scope>NUCLEOTIDE SEQUENCE [LARGE SCALE GENOMIC DNA]</scope>
    <source>
        <strain evidence="3">xwS4</strain>
    </source>
</reference>
<dbReference type="InterPro" id="IPR002347">
    <property type="entry name" value="SDR_fam"/>
</dbReference>
<evidence type="ECO:0000256" key="1">
    <source>
        <dbReference type="RuleBase" id="RU000363"/>
    </source>
</evidence>
<dbReference type="PANTHER" id="PTHR43975">
    <property type="entry name" value="ZGC:101858"/>
    <property type="match status" value="1"/>
</dbReference>
<dbReference type="Pfam" id="PF00106">
    <property type="entry name" value="adh_short"/>
    <property type="match status" value="1"/>
</dbReference>
<comment type="caution">
    <text evidence="2">The sequence shown here is derived from an EMBL/GenBank/DDBJ whole genome shotgun (WGS) entry which is preliminary data.</text>
</comment>
<dbReference type="NCBIfam" id="NF009092">
    <property type="entry name" value="PRK12428.1"/>
    <property type="match status" value="1"/>
</dbReference>
<accession>A0ABD6MV10</accession>
<dbReference type="EMBL" id="QJRE01000089">
    <property type="protein sequence ID" value="NWL45059.1"/>
    <property type="molecule type" value="Genomic_DNA"/>
</dbReference>
<evidence type="ECO:0000313" key="2">
    <source>
        <dbReference type="EMBL" id="NWL45059.1"/>
    </source>
</evidence>
<name>A0ABD6MV10_9PSED</name>
<sequence length="271" mass="29104">MSGLDYAGKTIVVTGAYSGIGAALVPLLQEFGATDITVLDVRQPEYEVPRFLQVDLSEPDSIDAILPQLAPEIDVLFNNAGIPGSRPVEQVMSVNLFAVKYLSKALLPRIRQGGAIVNTASIAGIGWPSHLPEILELLRLDDWQAQLTWLSKQSALVGNGYNFSKECLQVYTMLLGRDAWRNRGIRVNSVCPSPVDTPILADFRATMTDAAIDQAIREGGGKLCSPRQQAQVLAFLGSDLASYVNGININVDGGYGAGLMVGDVLIPELAH</sequence>
<evidence type="ECO:0000313" key="3">
    <source>
        <dbReference type="Proteomes" id="UP000704738"/>
    </source>
</evidence>
<dbReference type="AlphaFoldDB" id="A0ABD6MV10"/>
<gene>
    <name evidence="2" type="ORF">DM819_04050</name>
</gene>
<dbReference type="Pfam" id="PF13561">
    <property type="entry name" value="adh_short_C2"/>
    <property type="match status" value="1"/>
</dbReference>
<dbReference type="PANTHER" id="PTHR43975:SF2">
    <property type="entry name" value="EG:BACR7A4.14 PROTEIN-RELATED"/>
    <property type="match status" value="1"/>
</dbReference>
<dbReference type="RefSeq" id="WP_179052423.1">
    <property type="nucleotide sequence ID" value="NZ_QJRE01000089.1"/>
</dbReference>
<protein>
    <submittedName>
        <fullName evidence="2">Short-chain dehydrogenase</fullName>
    </submittedName>
</protein>
<comment type="similarity">
    <text evidence="1">Belongs to the short-chain dehydrogenases/reductases (SDR) family.</text>
</comment>
<dbReference type="PRINTS" id="PR00080">
    <property type="entry name" value="SDRFAMILY"/>
</dbReference>